<name>C6X7W4_METGS</name>
<keyword evidence="2" id="KW-1185">Reference proteome</keyword>
<dbReference type="EMBL" id="CP001674">
    <property type="protein sequence ID" value="ACT51291.1"/>
    <property type="molecule type" value="Genomic_DNA"/>
</dbReference>
<proteinExistence type="predicted"/>
<dbReference type="KEGG" id="mei:Msip34_2049"/>
<evidence type="ECO:0000313" key="2">
    <source>
        <dbReference type="Proteomes" id="UP000002743"/>
    </source>
</evidence>
<organism evidence="1 2">
    <name type="scientific">Methylovorus glucosotrophus (strain SIP3-4)</name>
    <dbReference type="NCBI Taxonomy" id="582744"/>
    <lineage>
        <taxon>Bacteria</taxon>
        <taxon>Pseudomonadati</taxon>
        <taxon>Pseudomonadota</taxon>
        <taxon>Betaproteobacteria</taxon>
        <taxon>Nitrosomonadales</taxon>
        <taxon>Methylophilaceae</taxon>
        <taxon>Methylovorus</taxon>
    </lineage>
</organism>
<evidence type="ECO:0000313" key="1">
    <source>
        <dbReference type="EMBL" id="ACT51291.1"/>
    </source>
</evidence>
<protein>
    <submittedName>
        <fullName evidence="1">Viral A-type inclusion protein</fullName>
    </submittedName>
</protein>
<dbReference type="RefSeq" id="WP_015830638.1">
    <property type="nucleotide sequence ID" value="NC_012969.1"/>
</dbReference>
<reference evidence="1 2" key="2">
    <citation type="journal article" date="2011" name="J. Bacteriol.">
        <title>Genomes of three methylotrophs from a single niche uncover genetic and metabolic divergence of Methylophilaceae.</title>
        <authorList>
            <person name="Lapidus A."/>
            <person name="Clum A."/>
            <person name="Labutti K."/>
            <person name="Kaluzhnaya M.G."/>
            <person name="Lim S."/>
            <person name="Beck D.A."/>
            <person name="Glavina Del Rio T."/>
            <person name="Nolan M."/>
            <person name="Mavromatis K."/>
            <person name="Huntemann M."/>
            <person name="Lucas S."/>
            <person name="Lidstrom M.E."/>
            <person name="Ivanova N."/>
            <person name="Chistoserdova L."/>
        </authorList>
    </citation>
    <scope>NUCLEOTIDE SEQUENCE [LARGE SCALE GENOMIC DNA]</scope>
    <source>
        <strain evidence="1 2">SIP3-4</strain>
    </source>
</reference>
<dbReference type="HOGENOM" id="CLU_2220038_0_0_4"/>
<sequence>MTLKSYKLSTEIEDNAKVRKMNVHQYVKYLEKLAENNRGELANSHIERLKSLEGIVQSLVQQNISRRANELKLEKEHKEMYESNNKLHELILAKFEFINALEKEFK</sequence>
<accession>C6X7W4</accession>
<gene>
    <name evidence="1" type="ordered locus">Msip34_2049</name>
</gene>
<reference evidence="2" key="1">
    <citation type="submission" date="2009-07" db="EMBL/GenBank/DDBJ databases">
        <title>Complete sequence of chromosome of Methylovorus sp. SIP3-4.</title>
        <authorList>
            <person name="Lucas S."/>
            <person name="Copeland A."/>
            <person name="Lapidus A."/>
            <person name="Glavina del Rio T."/>
            <person name="Tice H."/>
            <person name="Bruce D."/>
            <person name="Goodwin L."/>
            <person name="Pitluck S."/>
            <person name="Clum A."/>
            <person name="Larimer F."/>
            <person name="Land M."/>
            <person name="Hauser L."/>
            <person name="Kyrpides N."/>
            <person name="Mikhailova N."/>
            <person name="Kayluzhnaya M."/>
            <person name="Chistoserdova L."/>
        </authorList>
    </citation>
    <scope>NUCLEOTIDE SEQUENCE [LARGE SCALE GENOMIC DNA]</scope>
    <source>
        <strain evidence="2">SIP3-4</strain>
    </source>
</reference>
<dbReference type="AlphaFoldDB" id="C6X7W4"/>
<dbReference type="Proteomes" id="UP000002743">
    <property type="component" value="Chromosome"/>
</dbReference>